<reference evidence="9 10" key="1">
    <citation type="submission" date="2024-03" db="EMBL/GenBank/DDBJ databases">
        <title>Human intestinal bacterial collection.</title>
        <authorList>
            <person name="Pauvert C."/>
            <person name="Hitch T.C.A."/>
            <person name="Clavel T."/>
        </authorList>
    </citation>
    <scope>NUCLEOTIDE SEQUENCE [LARGE SCALE GENOMIC DNA]</scope>
    <source>
        <strain evidence="9 10">CLA-SR-H021</strain>
    </source>
</reference>
<dbReference type="SUPFAM" id="SSF102114">
    <property type="entry name" value="Radical SAM enzymes"/>
    <property type="match status" value="1"/>
</dbReference>
<keyword evidence="2 6" id="KW-0949">S-adenosyl-L-methionine</keyword>
<feature type="domain" description="Radical SAM core" evidence="8">
    <location>
        <begin position="294"/>
        <end position="569"/>
    </location>
</feature>
<evidence type="ECO:0000256" key="1">
    <source>
        <dbReference type="ARBA" id="ARBA00022485"/>
    </source>
</evidence>
<dbReference type="Pfam" id="PF11842">
    <property type="entry name" value="DUF3362"/>
    <property type="match status" value="1"/>
</dbReference>
<dbReference type="EMBL" id="JBBMFM010000115">
    <property type="protein sequence ID" value="MEQ2427602.1"/>
    <property type="molecule type" value="Genomic_DNA"/>
</dbReference>
<proteinExistence type="inferred from homology"/>
<dbReference type="PROSITE" id="PS51918">
    <property type="entry name" value="RADICAL_SAM"/>
    <property type="match status" value="1"/>
</dbReference>
<dbReference type="InterPro" id="IPR024560">
    <property type="entry name" value="UPF0313_C"/>
</dbReference>
<dbReference type="SFLD" id="SFLDG01069">
    <property type="entry name" value="UPF0313"/>
    <property type="match status" value="1"/>
</dbReference>
<keyword evidence="1 6" id="KW-0004">4Fe-4S</keyword>
<feature type="binding site" evidence="6">
    <location>
        <position position="316"/>
    </location>
    <ligand>
        <name>[4Fe-4S] cluster</name>
        <dbReference type="ChEBI" id="CHEBI:49883"/>
        <note>4Fe-4S-S-AdoMet</note>
    </ligand>
</feature>
<keyword evidence="4 6" id="KW-0408">Iron</keyword>
<evidence type="ECO:0000313" key="9">
    <source>
        <dbReference type="EMBL" id="MEQ2427602.1"/>
    </source>
</evidence>
<evidence type="ECO:0000256" key="6">
    <source>
        <dbReference type="HAMAP-Rule" id="MF_01251"/>
    </source>
</evidence>
<dbReference type="SMART" id="SM00729">
    <property type="entry name" value="Elp3"/>
    <property type="match status" value="1"/>
</dbReference>
<evidence type="ECO:0000256" key="3">
    <source>
        <dbReference type="ARBA" id="ARBA00022723"/>
    </source>
</evidence>
<dbReference type="InterPro" id="IPR023404">
    <property type="entry name" value="rSAM_horseshoe"/>
</dbReference>
<sequence length="677" mass="76142">MKNDYLPMNRHDMSIRGWKQCDFVYVSGDAYVDHPSFGTAIISRILEAHGYKVGIIAQPDWKDKKSIEILGCPRLGFLVSAGNMDSMVNHYSVSKKRRKEDSYTPGGVMGRRPDYAVVVYCNLIRSVYKDAPIIIGGIEASLRRLAHYDYWSGKLKRSVLLDSQADIISYGMGERSIVEIADALDSGIDVKDITFIDGTVYKAKSLESVYDYRLLPDYTELLRDKKEYARSFYVQYSNTDPFSGKRLVEPYEGKVFVVQNPPAKPLGQEEMDAVYDLPYMRNYHPSYEELGGVPAIREIKFSLISNRGCFGACSFCALTFHQGRIIQARSHESLIGEAKLLTEEPDFKGYIHDVGGPTADFRFPACDKQMTKGACPGRQCLFPEPCKNLKADHGDYIALLRKLRALPKVKKVFIRSGIRFDYVLADPSRRFLKELCEFHVSGQLKVAPEHVADKVLQMMGKPKNSVYRQFVKEYKEMNGRLGKEQYLVPYLMSSHPGSSMKEAVELAEYLRDLGYMPEQVQDFYPTPSTISTCMYYTGYDCRTMEQVYVPVNPHEKAMQRALIQYRNPKNHDLVAEALKIAGRTDLIGFDKKCLIRPRSSYGQGQGAQGSRPGRTAAGQMNQPGRTAKGQGKQPGRTAAGQMNQPGRTAKGQGKQPGQAAAGRPKKTIRNVHKKKGS</sequence>
<dbReference type="InterPro" id="IPR007197">
    <property type="entry name" value="rSAM"/>
</dbReference>
<organism evidence="9 10">
    <name type="scientific">Enterocloster hominis</name>
    <name type="common">ex Hitch et al. 2024</name>
    <dbReference type="NCBI Taxonomy" id="1917870"/>
    <lineage>
        <taxon>Bacteria</taxon>
        <taxon>Bacillati</taxon>
        <taxon>Bacillota</taxon>
        <taxon>Clostridia</taxon>
        <taxon>Lachnospirales</taxon>
        <taxon>Lachnospiraceae</taxon>
        <taxon>Enterocloster</taxon>
    </lineage>
</organism>
<comment type="similarity">
    <text evidence="6">Belongs to the UPF0313 family.</text>
</comment>
<keyword evidence="10" id="KW-1185">Reference proteome</keyword>
<evidence type="ECO:0000256" key="7">
    <source>
        <dbReference type="SAM" id="MobiDB-lite"/>
    </source>
</evidence>
<feature type="compositionally biased region" description="Low complexity" evidence="7">
    <location>
        <begin position="649"/>
        <end position="662"/>
    </location>
</feature>
<dbReference type="SFLD" id="SFLDS00029">
    <property type="entry name" value="Radical_SAM"/>
    <property type="match status" value="1"/>
</dbReference>
<gene>
    <name evidence="9" type="ORF">WMQ36_21795</name>
</gene>
<feature type="region of interest" description="Disordered" evidence="7">
    <location>
        <begin position="598"/>
        <end position="677"/>
    </location>
</feature>
<name>A0ABV1DD68_9FIRM</name>
<evidence type="ECO:0000313" key="10">
    <source>
        <dbReference type="Proteomes" id="UP001454086"/>
    </source>
</evidence>
<evidence type="ECO:0000256" key="5">
    <source>
        <dbReference type="ARBA" id="ARBA00023014"/>
    </source>
</evidence>
<dbReference type="InterPro" id="IPR022946">
    <property type="entry name" value="UPF0313"/>
</dbReference>
<evidence type="ECO:0000256" key="4">
    <source>
        <dbReference type="ARBA" id="ARBA00023004"/>
    </source>
</evidence>
<feature type="binding site" evidence="6">
    <location>
        <position position="313"/>
    </location>
    <ligand>
        <name>[4Fe-4S] cluster</name>
        <dbReference type="ChEBI" id="CHEBI:49883"/>
        <note>4Fe-4S-S-AdoMet</note>
    </ligand>
</feature>
<dbReference type="Proteomes" id="UP001454086">
    <property type="component" value="Unassembled WGS sequence"/>
</dbReference>
<keyword evidence="3 6" id="KW-0479">Metal-binding</keyword>
<feature type="binding site" evidence="6">
    <location>
        <position position="309"/>
    </location>
    <ligand>
        <name>[4Fe-4S] cluster</name>
        <dbReference type="ChEBI" id="CHEBI:49883"/>
        <note>4Fe-4S-S-AdoMet</note>
    </ligand>
</feature>
<dbReference type="RefSeq" id="WP_349118564.1">
    <property type="nucleotide sequence ID" value="NZ_JBBMFM010000115.1"/>
</dbReference>
<comment type="caution">
    <text evidence="9">The sequence shown here is derived from an EMBL/GenBank/DDBJ whole genome shotgun (WGS) entry which is preliminary data.</text>
</comment>
<feature type="compositionally biased region" description="Basic residues" evidence="7">
    <location>
        <begin position="663"/>
        <end position="677"/>
    </location>
</feature>
<comment type="cofactor">
    <cofactor evidence="6">
        <name>[4Fe-4S] cluster</name>
        <dbReference type="ChEBI" id="CHEBI:49883"/>
    </cofactor>
    <text evidence="6">Binds 1 [4Fe-4S] cluster. The cluster is coordinated with 3 cysteines and an exchangeable S-adenosyl-L-methionine.</text>
</comment>
<dbReference type="Pfam" id="PF08497">
    <property type="entry name" value="Radical_SAM_N"/>
    <property type="match status" value="1"/>
</dbReference>
<dbReference type="SFLD" id="SFLDG01082">
    <property type="entry name" value="B12-binding_domain_containing"/>
    <property type="match status" value="1"/>
</dbReference>
<keyword evidence="5 6" id="KW-0411">Iron-sulfur</keyword>
<dbReference type="HAMAP" id="MF_01251">
    <property type="entry name" value="UPF0313"/>
    <property type="match status" value="1"/>
</dbReference>
<dbReference type="Gene3D" id="3.80.30.20">
    <property type="entry name" value="tm_1862 like domain"/>
    <property type="match status" value="1"/>
</dbReference>
<accession>A0ABV1DD68</accession>
<evidence type="ECO:0000256" key="2">
    <source>
        <dbReference type="ARBA" id="ARBA00022691"/>
    </source>
</evidence>
<dbReference type="NCBIfam" id="TIGR03904">
    <property type="entry name" value="SAM_YgiQ"/>
    <property type="match status" value="1"/>
</dbReference>
<dbReference type="InterPro" id="IPR013704">
    <property type="entry name" value="UPF0313_N"/>
</dbReference>
<protein>
    <submittedName>
        <fullName evidence="9">YgiQ family radical SAM protein</fullName>
    </submittedName>
</protein>
<dbReference type="InterPro" id="IPR006638">
    <property type="entry name" value="Elp3/MiaA/NifB-like_rSAM"/>
</dbReference>
<evidence type="ECO:0000259" key="8">
    <source>
        <dbReference type="PROSITE" id="PS51918"/>
    </source>
</evidence>
<dbReference type="InterPro" id="IPR058240">
    <property type="entry name" value="rSAM_sf"/>
</dbReference>
<dbReference type="PANTHER" id="PTHR32331:SF0">
    <property type="entry name" value="UPF0313 PROTEIN YGIQ"/>
    <property type="match status" value="1"/>
</dbReference>
<dbReference type="PANTHER" id="PTHR32331">
    <property type="entry name" value="UPF0313 PROTEIN YGIQ"/>
    <property type="match status" value="1"/>
</dbReference>